<evidence type="ECO:0000256" key="5">
    <source>
        <dbReference type="SAM" id="Phobius"/>
    </source>
</evidence>
<keyword evidence="3 5" id="KW-1133">Transmembrane helix</keyword>
<dbReference type="Proteomes" id="UP001567538">
    <property type="component" value="Unassembled WGS sequence"/>
</dbReference>
<dbReference type="SUPFAM" id="SSF117070">
    <property type="entry name" value="LEA14-like"/>
    <property type="match status" value="1"/>
</dbReference>
<dbReference type="EMBL" id="JBEAFC010000011">
    <property type="protein sequence ID" value="KAL1537362.1"/>
    <property type="molecule type" value="Genomic_DNA"/>
</dbReference>
<evidence type="ECO:0000259" key="6">
    <source>
        <dbReference type="Pfam" id="PF03168"/>
    </source>
</evidence>
<dbReference type="InterPro" id="IPR004864">
    <property type="entry name" value="LEA_2"/>
</dbReference>
<evidence type="ECO:0000256" key="2">
    <source>
        <dbReference type="ARBA" id="ARBA00022692"/>
    </source>
</evidence>
<evidence type="ECO:0000313" key="8">
    <source>
        <dbReference type="Proteomes" id="UP001567538"/>
    </source>
</evidence>
<dbReference type="AlphaFoldDB" id="A0ABD1G093"/>
<dbReference type="Pfam" id="PF03168">
    <property type="entry name" value="LEA_2"/>
    <property type="match status" value="1"/>
</dbReference>
<dbReference type="PANTHER" id="PTHR31234">
    <property type="entry name" value="LATE EMBRYOGENESIS ABUNDANT (LEA) HYDROXYPROLINE-RICH GLYCOPROTEIN FAMILY"/>
    <property type="match status" value="1"/>
</dbReference>
<keyword evidence="4 5" id="KW-0472">Membrane</keyword>
<feature type="domain" description="Late embryogenesis abundant protein LEA-2 subgroup" evidence="6">
    <location>
        <begin position="66"/>
        <end position="157"/>
    </location>
</feature>
<keyword evidence="8" id="KW-1185">Reference proteome</keyword>
<organism evidence="7 8">
    <name type="scientific">Salvia divinorum</name>
    <name type="common">Maria pastora</name>
    <name type="synonym">Diviner's sage</name>
    <dbReference type="NCBI Taxonomy" id="28513"/>
    <lineage>
        <taxon>Eukaryota</taxon>
        <taxon>Viridiplantae</taxon>
        <taxon>Streptophyta</taxon>
        <taxon>Embryophyta</taxon>
        <taxon>Tracheophyta</taxon>
        <taxon>Spermatophyta</taxon>
        <taxon>Magnoliopsida</taxon>
        <taxon>eudicotyledons</taxon>
        <taxon>Gunneridae</taxon>
        <taxon>Pentapetalae</taxon>
        <taxon>asterids</taxon>
        <taxon>lamiids</taxon>
        <taxon>Lamiales</taxon>
        <taxon>Lamiaceae</taxon>
        <taxon>Nepetoideae</taxon>
        <taxon>Mentheae</taxon>
        <taxon>Salviinae</taxon>
        <taxon>Salvia</taxon>
        <taxon>Salvia subgen. Calosphace</taxon>
    </lineage>
</organism>
<accession>A0ABD1G093</accession>
<evidence type="ECO:0000256" key="4">
    <source>
        <dbReference type="ARBA" id="ARBA00023136"/>
    </source>
</evidence>
<dbReference type="InterPro" id="IPR044839">
    <property type="entry name" value="NDR1-like"/>
</dbReference>
<sequence length="185" mass="20241">MRIPKSLKICGIITAVVIVTLIVTVLVLWLAVLKPKNPKITLQQVTLEHISLGSDFQINVTLGMLLTVKNPNHASFRYENTTAFVSYRGSPVAEAPIQEDTIPARGSRDISTDLFVDADSLVANAGFGEDVAARRLNFTSSTTLHGRAEVLNLFKMTATTYTTCVISVYIDTQNATSVCNSKFKY</sequence>
<proteinExistence type="predicted"/>
<feature type="transmembrane region" description="Helical" evidence="5">
    <location>
        <begin position="12"/>
        <end position="32"/>
    </location>
</feature>
<reference evidence="7 8" key="1">
    <citation type="submission" date="2024-06" db="EMBL/GenBank/DDBJ databases">
        <title>A chromosome level genome sequence of Diviner's sage (Salvia divinorum).</title>
        <authorList>
            <person name="Ford S.A."/>
            <person name="Ro D.-K."/>
            <person name="Ness R.W."/>
            <person name="Phillips M.A."/>
        </authorList>
    </citation>
    <scope>NUCLEOTIDE SEQUENCE [LARGE SCALE GENOMIC DNA]</scope>
    <source>
        <strain evidence="7">SAF-2024a</strain>
        <tissue evidence="7">Leaf</tissue>
    </source>
</reference>
<evidence type="ECO:0000313" key="7">
    <source>
        <dbReference type="EMBL" id="KAL1537362.1"/>
    </source>
</evidence>
<gene>
    <name evidence="7" type="ORF">AAHA92_29886</name>
</gene>
<name>A0ABD1G093_SALDI</name>
<keyword evidence="2 5" id="KW-0812">Transmembrane</keyword>
<dbReference type="Gene3D" id="2.60.40.1820">
    <property type="match status" value="1"/>
</dbReference>
<protein>
    <recommendedName>
        <fullName evidence="6">Late embryogenesis abundant protein LEA-2 subgroup domain-containing protein</fullName>
    </recommendedName>
</protein>
<comment type="caution">
    <text evidence="7">The sequence shown here is derived from an EMBL/GenBank/DDBJ whole genome shotgun (WGS) entry which is preliminary data.</text>
</comment>
<dbReference type="PANTHER" id="PTHR31234:SF65">
    <property type="entry name" value="LATE EMBRYOGENESIS ABUNDANT PROTEIN, LEA_2 SUBGROUP"/>
    <property type="match status" value="1"/>
</dbReference>
<comment type="subcellular location">
    <subcellularLocation>
        <location evidence="1">Membrane</location>
        <topology evidence="1">Single-pass membrane protein</topology>
    </subcellularLocation>
</comment>
<evidence type="ECO:0000256" key="3">
    <source>
        <dbReference type="ARBA" id="ARBA00022989"/>
    </source>
</evidence>
<dbReference type="GO" id="GO:0016020">
    <property type="term" value="C:membrane"/>
    <property type="evidence" value="ECO:0007669"/>
    <property type="project" value="UniProtKB-SubCell"/>
</dbReference>
<evidence type="ECO:0000256" key="1">
    <source>
        <dbReference type="ARBA" id="ARBA00004167"/>
    </source>
</evidence>